<dbReference type="Pfam" id="PF01436">
    <property type="entry name" value="NHL"/>
    <property type="match status" value="2"/>
</dbReference>
<keyword evidence="1" id="KW-0677">Repeat</keyword>
<dbReference type="EMBL" id="CP098502">
    <property type="protein sequence ID" value="UTI64167.1"/>
    <property type="molecule type" value="Genomic_DNA"/>
</dbReference>
<accession>A0ABY5DTZ6</accession>
<feature type="repeat" description="NHL" evidence="2">
    <location>
        <begin position="405"/>
        <end position="437"/>
    </location>
</feature>
<protein>
    <submittedName>
        <fullName evidence="4">Redoxin family protein</fullName>
    </submittedName>
</protein>
<name>A0ABY5DTZ6_9ACTN</name>
<dbReference type="PANTHER" id="PTHR46388">
    <property type="entry name" value="NHL REPEAT-CONTAINING PROTEIN 2"/>
    <property type="match status" value="1"/>
</dbReference>
<dbReference type="SUPFAM" id="SSF101898">
    <property type="entry name" value="NHL repeat"/>
    <property type="match status" value="1"/>
</dbReference>
<dbReference type="Gene3D" id="2.40.10.500">
    <property type="match status" value="1"/>
</dbReference>
<dbReference type="Gene3D" id="3.40.30.10">
    <property type="entry name" value="Glutaredoxin"/>
    <property type="match status" value="1"/>
</dbReference>
<sequence length="567" mass="58478">MDAARVRAPELPDGEWVGSAPLSLAGLRGKVVLLHFWTAGCVNCVHVTEELRALERRYREVLVVVGVHAPKFPHERSTAAVRAAAARLRIEHPVLSDPGLLAWDAYAVRAWPTLVLVDVTGRVALTVAGEGHAEQLAAAIDVLVAEADVARALRRGAVAIAPAGGGTGELAFPGKVAACRTGPGDADVVIAVADTGHDRVLVTRPDGEVLHELGGLYQPQGVGFDGPDALLVCETGAARVWRITLPGGERTLLTDRLMSPWDVVRWHGHVVIAEAGRHRLWAIDRDGEPQIIAGAGGENLVDGPALGALLAQPSGLAVTARDELAFVDAEASALRVLDRPGGLVRTLVGQGLFVSGADDGDAGRARLQHPLGVAVAPDGALLVADTYNGLLRVWRGEHLWTIPVDGFTEPGGLAVLPGGRVLVADTGNHRVVAVDPVGGDAVAVDVGRAGSADVPAGGGAPAATAVTLVGEAGGVLDVELDLDLEGDELDGLGGSPVRVTAEASDPGLLGGPASWALDALPARVAVPLGHGSGRITVELRVATCDGPLCRLRRTQRAYDVVLAEVPL</sequence>
<dbReference type="Pfam" id="PF08534">
    <property type="entry name" value="Redoxin"/>
    <property type="match status" value="1"/>
</dbReference>
<dbReference type="InterPro" id="IPR011042">
    <property type="entry name" value="6-blade_b-propeller_TolB-like"/>
</dbReference>
<dbReference type="InterPro" id="IPR036249">
    <property type="entry name" value="Thioredoxin-like_sf"/>
</dbReference>
<feature type="domain" description="Thioredoxin" evidence="3">
    <location>
        <begin position="1"/>
        <end position="145"/>
    </location>
</feature>
<dbReference type="PANTHER" id="PTHR46388:SF2">
    <property type="entry name" value="NHL REPEAT-CONTAINING PROTEIN 2"/>
    <property type="match status" value="1"/>
</dbReference>
<dbReference type="InterPro" id="IPR013740">
    <property type="entry name" value="Redoxin"/>
</dbReference>
<dbReference type="InterPro" id="IPR001258">
    <property type="entry name" value="NHL_repeat"/>
</dbReference>
<evidence type="ECO:0000256" key="2">
    <source>
        <dbReference type="PROSITE-ProRule" id="PRU00504"/>
    </source>
</evidence>
<dbReference type="InterPro" id="IPR013766">
    <property type="entry name" value="Thioredoxin_domain"/>
</dbReference>
<reference evidence="4 5" key="1">
    <citation type="submission" date="2022-06" db="EMBL/GenBank/DDBJ databases">
        <title>Paraconexibacter antarcticus.</title>
        <authorList>
            <person name="Kim C.S."/>
        </authorList>
    </citation>
    <scope>NUCLEOTIDE SEQUENCE [LARGE SCALE GENOMIC DNA]</scope>
    <source>
        <strain evidence="4 5">02-257</strain>
    </source>
</reference>
<dbReference type="SUPFAM" id="SSF52833">
    <property type="entry name" value="Thioredoxin-like"/>
    <property type="match status" value="1"/>
</dbReference>
<evidence type="ECO:0000256" key="1">
    <source>
        <dbReference type="ARBA" id="ARBA00022737"/>
    </source>
</evidence>
<evidence type="ECO:0000313" key="5">
    <source>
        <dbReference type="Proteomes" id="UP001056035"/>
    </source>
</evidence>
<gene>
    <name evidence="4" type="ORF">NBH00_22865</name>
</gene>
<dbReference type="PROSITE" id="PS51125">
    <property type="entry name" value="NHL"/>
    <property type="match status" value="1"/>
</dbReference>
<evidence type="ECO:0000313" key="4">
    <source>
        <dbReference type="EMBL" id="UTI64167.1"/>
    </source>
</evidence>
<dbReference type="PROSITE" id="PS51352">
    <property type="entry name" value="THIOREDOXIN_2"/>
    <property type="match status" value="1"/>
</dbReference>
<evidence type="ECO:0000259" key="3">
    <source>
        <dbReference type="PROSITE" id="PS51352"/>
    </source>
</evidence>
<organism evidence="4 5">
    <name type="scientific">Paraconexibacter antarcticus</name>
    <dbReference type="NCBI Taxonomy" id="2949664"/>
    <lineage>
        <taxon>Bacteria</taxon>
        <taxon>Bacillati</taxon>
        <taxon>Actinomycetota</taxon>
        <taxon>Thermoleophilia</taxon>
        <taxon>Solirubrobacterales</taxon>
        <taxon>Paraconexibacteraceae</taxon>
        <taxon>Paraconexibacter</taxon>
    </lineage>
</organism>
<dbReference type="Gene3D" id="2.120.10.30">
    <property type="entry name" value="TolB, C-terminal domain"/>
    <property type="match status" value="1"/>
</dbReference>
<keyword evidence="5" id="KW-1185">Reference proteome</keyword>
<dbReference type="RefSeq" id="WP_254570880.1">
    <property type="nucleotide sequence ID" value="NZ_CP098502.1"/>
</dbReference>
<proteinExistence type="predicted"/>
<dbReference type="Proteomes" id="UP001056035">
    <property type="component" value="Chromosome"/>
</dbReference>